<dbReference type="GO" id="GO:0032259">
    <property type="term" value="P:methylation"/>
    <property type="evidence" value="ECO:0007669"/>
    <property type="project" value="UniProtKB-KW"/>
</dbReference>
<keyword evidence="2" id="KW-1185">Reference proteome</keyword>
<protein>
    <submittedName>
        <fullName evidence="1">Modification methylase Eco47II</fullName>
    </submittedName>
</protein>
<dbReference type="GO" id="GO:0008168">
    <property type="term" value="F:methyltransferase activity"/>
    <property type="evidence" value="ECO:0007669"/>
    <property type="project" value="UniProtKB-KW"/>
</dbReference>
<evidence type="ECO:0000313" key="2">
    <source>
        <dbReference type="Proteomes" id="UP001642464"/>
    </source>
</evidence>
<evidence type="ECO:0000313" key="1">
    <source>
        <dbReference type="EMBL" id="CAK9054668.1"/>
    </source>
</evidence>
<gene>
    <name evidence="1" type="ORF">SCF082_LOCUS29651</name>
</gene>
<dbReference type="Proteomes" id="UP001642464">
    <property type="component" value="Unassembled WGS sequence"/>
</dbReference>
<accession>A0ABP0MTX9</accession>
<reference evidence="1 2" key="1">
    <citation type="submission" date="2024-02" db="EMBL/GenBank/DDBJ databases">
        <authorList>
            <person name="Chen Y."/>
            <person name="Shah S."/>
            <person name="Dougan E. K."/>
            <person name="Thang M."/>
            <person name="Chan C."/>
        </authorList>
    </citation>
    <scope>NUCLEOTIDE SEQUENCE [LARGE SCALE GENOMIC DNA]</scope>
</reference>
<organism evidence="1 2">
    <name type="scientific">Durusdinium trenchii</name>
    <dbReference type="NCBI Taxonomy" id="1381693"/>
    <lineage>
        <taxon>Eukaryota</taxon>
        <taxon>Sar</taxon>
        <taxon>Alveolata</taxon>
        <taxon>Dinophyceae</taxon>
        <taxon>Suessiales</taxon>
        <taxon>Symbiodiniaceae</taxon>
        <taxon>Durusdinium</taxon>
    </lineage>
</organism>
<name>A0ABP0MTX9_9DINO</name>
<sequence length="849" mass="94976">MLRRSSASQDKRQLTLEDKCNTILHSYGSPLQGCPCGCRPEGFAMASLQRLSSCYGSWDIDDAIAPIDPNLILAEYKERILEQTRARSTTPTSIICLDQQDAPTWSCRVYHNSTVIDLLRAERMNLEWGHRVQAFVEQDTVLGFDYLALIFKQHVCFFSSKCMDTAELRSRLEAATDLLRVPTKSFKDGMKQKLSLSFYLFELKSLPHTFLWTARWIVDTTETWPHAARQPIQARWEQGGQTSDRRFGILWEDFHWSAFTSLGADGHLSVTLFDTHKEEATSYMDLLVARVSTALHCHRYNIRLAAGIGQSFGAHCVAVLNITQLVDSTQTFCEEDAIRLHAEVLDTWNSSTCSTQQTLLSPTLTWQMIGEGPDIQAQLAALIHDKGVPDDAKTARAQTILQRLGVPAATKILADRNPWAALKSAASKPGIALRILSDEEKSKYIEKDRSAPASSIEVFADKLVPSQLVLDPKMLKDGNGDPVPQLQFAQVEADQRGLAICTLGEAAAFLRAPKSISPHALGLLMLELEPAAPDIMTQSGAIKMRFPAQYLVTGEQVLIFGALLSIGDISIDRATSGSISKQPVLPTAIIKYICYRDQYPGNWKLFTEAPVREILKMFEPLNYCDGKNGGTACARTHPDVDKTYEAVTLELWGRHFTAATGAKKTPQEADQFSFQVRVPAAVVLILVSNNPISLYCDPRTDDFRIAHPDFCIIWLNRADFTQVEHMSRTCSYALSIARHRNRYGIRVKKADEAKAWAELKPHQHFQEVKIEQIYEVSTCSPWHSEENHGKCHEGMELEVQGSSARTRFTFPHVLASWSPGRTTGQSDAGLPIRRPDQPIREVEVEALKF</sequence>
<proteinExistence type="predicted"/>
<keyword evidence="1" id="KW-0489">Methyltransferase</keyword>
<comment type="caution">
    <text evidence="1">The sequence shown here is derived from an EMBL/GenBank/DDBJ whole genome shotgun (WGS) entry which is preliminary data.</text>
</comment>
<keyword evidence="1" id="KW-0808">Transferase</keyword>
<dbReference type="EMBL" id="CAXAMM010024091">
    <property type="protein sequence ID" value="CAK9054668.1"/>
    <property type="molecule type" value="Genomic_DNA"/>
</dbReference>